<dbReference type="Gene3D" id="3.30.450.90">
    <property type="match status" value="1"/>
</dbReference>
<dbReference type="Pfam" id="PF00437">
    <property type="entry name" value="T2SSE"/>
    <property type="match status" value="1"/>
</dbReference>
<evidence type="ECO:0000259" key="2">
    <source>
        <dbReference type="PROSITE" id="PS00662"/>
    </source>
</evidence>
<dbReference type="SUPFAM" id="SSF52540">
    <property type="entry name" value="P-loop containing nucleoside triphosphate hydrolases"/>
    <property type="match status" value="1"/>
</dbReference>
<feature type="domain" description="Bacterial type II secretion system protein E" evidence="2">
    <location>
        <begin position="192"/>
        <end position="206"/>
    </location>
</feature>
<organism evidence="3 4">
    <name type="scientific">Eisenbergiella tayi</name>
    <dbReference type="NCBI Taxonomy" id="1432052"/>
    <lineage>
        <taxon>Bacteria</taxon>
        <taxon>Bacillati</taxon>
        <taxon>Bacillota</taxon>
        <taxon>Clostridia</taxon>
        <taxon>Lachnospirales</taxon>
        <taxon>Lachnospiraceae</taxon>
        <taxon>Eisenbergiella</taxon>
    </lineage>
</organism>
<dbReference type="CDD" id="cd01131">
    <property type="entry name" value="PilT"/>
    <property type="match status" value="1"/>
</dbReference>
<evidence type="ECO:0000313" key="3">
    <source>
        <dbReference type="EMBL" id="ODM02554.1"/>
    </source>
</evidence>
<dbReference type="NCBIfam" id="TIGR01420">
    <property type="entry name" value="pilT_fam"/>
    <property type="match status" value="1"/>
</dbReference>
<dbReference type="PATRIC" id="fig|1432052.4.peg.6352"/>
<reference evidence="3 4" key="1">
    <citation type="submission" date="2016-07" db="EMBL/GenBank/DDBJ databases">
        <title>Characterization of isolates of Eisenbergiella tayi derived from blood cultures, using whole genome sequencing.</title>
        <authorList>
            <person name="Burdz T."/>
            <person name="Wiebe D."/>
            <person name="Huynh C."/>
            <person name="Bernard K."/>
        </authorList>
    </citation>
    <scope>NUCLEOTIDE SEQUENCE [LARGE SCALE GENOMIC DNA]</scope>
    <source>
        <strain evidence="3 4">NML 110608</strain>
    </source>
</reference>
<dbReference type="GO" id="GO:0005524">
    <property type="term" value="F:ATP binding"/>
    <property type="evidence" value="ECO:0007669"/>
    <property type="project" value="InterPro"/>
</dbReference>
<dbReference type="InterPro" id="IPR001482">
    <property type="entry name" value="T2SS/T4SS_dom"/>
</dbReference>
<dbReference type="AlphaFoldDB" id="A0A1E3A1C0"/>
<proteinExistence type="inferred from homology"/>
<dbReference type="InterPro" id="IPR027417">
    <property type="entry name" value="P-loop_NTPase"/>
</dbReference>
<evidence type="ECO:0000256" key="1">
    <source>
        <dbReference type="ARBA" id="ARBA00006611"/>
    </source>
</evidence>
<dbReference type="InterPro" id="IPR006321">
    <property type="entry name" value="PilT/PilU"/>
</dbReference>
<dbReference type="InterPro" id="IPR050921">
    <property type="entry name" value="T4SS_GSP_E_ATPase"/>
</dbReference>
<dbReference type="PANTHER" id="PTHR30486">
    <property type="entry name" value="TWITCHING MOTILITY PROTEIN PILT"/>
    <property type="match status" value="1"/>
</dbReference>
<dbReference type="GO" id="GO:0016887">
    <property type="term" value="F:ATP hydrolysis activity"/>
    <property type="evidence" value="ECO:0007669"/>
    <property type="project" value="InterPro"/>
</dbReference>
<accession>A0A1E3A1C0</accession>
<comment type="caution">
    <text evidence="3">The sequence shown here is derived from an EMBL/GenBank/DDBJ whole genome shotgun (WGS) entry which is preliminary data.</text>
</comment>
<dbReference type="SMART" id="SM00382">
    <property type="entry name" value="AAA"/>
    <property type="match status" value="1"/>
</dbReference>
<evidence type="ECO:0000313" key="4">
    <source>
        <dbReference type="Proteomes" id="UP000094067"/>
    </source>
</evidence>
<dbReference type="Gene3D" id="3.40.50.300">
    <property type="entry name" value="P-loop containing nucleotide triphosphate hydrolases"/>
    <property type="match status" value="1"/>
</dbReference>
<dbReference type="EMBL" id="MCGH01000004">
    <property type="protein sequence ID" value="ODM02554.1"/>
    <property type="molecule type" value="Genomic_DNA"/>
</dbReference>
<sequence>MDIHTIIAMGRQTGCSDIHLSEGLPMLIRVKGTLVYAPIQPGEEETRQMILQMPDAWLQKEFSEGKDVDFAIQSPDGGRERVNIFRQQGKLACTIRLLNDRIPTIEELQLPPILKQLADEPRGLILVTGPTGSGKSTTLAAMIDYVNTSRPEHIITIEDPIEYMYERKQALIHQREVGRDVSSFAAALRSALREDPDIILVGEMRDYETISAALTAAETGHLVLSTLHTTGAAQTIDRIIDACPASSQNQVRIQLSGVLKGIITQCLIPTADGRGRTAATELLTGTDAVMNLIRESKGHQMSTIMQSGAANGMHTLNGDLARLVSLGMITRENAYKYSNDKRDLVNYI</sequence>
<comment type="similarity">
    <text evidence="1">Belongs to the GSP E family.</text>
</comment>
<dbReference type="InterPro" id="IPR003593">
    <property type="entry name" value="AAA+_ATPase"/>
</dbReference>
<dbReference type="Proteomes" id="UP000094067">
    <property type="component" value="Unassembled WGS sequence"/>
</dbReference>
<name>A0A1E3A1C0_9FIRM</name>
<dbReference type="RefSeq" id="WP_069155049.1">
    <property type="nucleotide sequence ID" value="NZ_DBGDOY010000002.1"/>
</dbReference>
<gene>
    <name evidence="3" type="primary">pilT</name>
    <name evidence="3" type="ORF">BEI61_05716</name>
</gene>
<protein>
    <submittedName>
        <fullName evidence="3">Twitching mobility protein</fullName>
    </submittedName>
</protein>
<dbReference type="PROSITE" id="PS00662">
    <property type="entry name" value="T2SP_E"/>
    <property type="match status" value="1"/>
</dbReference>